<dbReference type="PRINTS" id="PR00111">
    <property type="entry name" value="ABHYDROLASE"/>
</dbReference>
<dbReference type="SUPFAM" id="SSF53474">
    <property type="entry name" value="alpha/beta-Hydrolases"/>
    <property type="match status" value="1"/>
</dbReference>
<gene>
    <name evidence="3" type="ORF">HRJ34_15950</name>
</gene>
<name>A0A975D0B7_9SPHN</name>
<dbReference type="AlphaFoldDB" id="A0A975D0B7"/>
<reference evidence="3" key="1">
    <citation type="submission" date="2020-07" db="EMBL/GenBank/DDBJ databases">
        <authorList>
            <person name="Camacho E."/>
        </authorList>
    </citation>
    <scope>NUCLEOTIDE SEQUENCE</scope>
    <source>
        <strain evidence="3">MPO218</strain>
    </source>
</reference>
<dbReference type="GO" id="GO:0016787">
    <property type="term" value="F:hydrolase activity"/>
    <property type="evidence" value="ECO:0007669"/>
    <property type="project" value="UniProtKB-KW"/>
</dbReference>
<protein>
    <submittedName>
        <fullName evidence="3">Alpha/beta fold hydrolase</fullName>
    </submittedName>
</protein>
<proteinExistence type="predicted"/>
<dbReference type="InterPro" id="IPR000639">
    <property type="entry name" value="Epox_hydrolase-like"/>
</dbReference>
<evidence type="ECO:0000256" key="1">
    <source>
        <dbReference type="ARBA" id="ARBA00022801"/>
    </source>
</evidence>
<reference evidence="3" key="2">
    <citation type="submission" date="2021-04" db="EMBL/GenBank/DDBJ databases">
        <title>Isolation and genomic analysis of the ibuprofen-degrading bacterium Sphingomonas strain MPO218.</title>
        <authorList>
            <person name="Aulestia M."/>
            <person name="Flores A."/>
            <person name="Mangas E.L."/>
            <person name="Perez-Pulido A.J."/>
            <person name="Santero E."/>
            <person name="Camacho E.M."/>
        </authorList>
    </citation>
    <scope>NUCLEOTIDE SEQUENCE</scope>
    <source>
        <strain evidence="3">MPO218</strain>
    </source>
</reference>
<dbReference type="EMBL" id="CP059319">
    <property type="protein sequence ID" value="QTH19856.1"/>
    <property type="molecule type" value="Genomic_DNA"/>
</dbReference>
<dbReference type="Pfam" id="PF00561">
    <property type="entry name" value="Abhydrolase_1"/>
    <property type="match status" value="1"/>
</dbReference>
<dbReference type="Proteomes" id="UP000664914">
    <property type="component" value="Chromosome"/>
</dbReference>
<dbReference type="PANTHER" id="PTHR43329">
    <property type="entry name" value="EPOXIDE HYDROLASE"/>
    <property type="match status" value="1"/>
</dbReference>
<evidence type="ECO:0000259" key="2">
    <source>
        <dbReference type="Pfam" id="PF00561"/>
    </source>
</evidence>
<dbReference type="Gene3D" id="3.40.50.1820">
    <property type="entry name" value="alpha/beta hydrolase"/>
    <property type="match status" value="1"/>
</dbReference>
<evidence type="ECO:0000313" key="3">
    <source>
        <dbReference type="EMBL" id="QTH19856.1"/>
    </source>
</evidence>
<dbReference type="InterPro" id="IPR000073">
    <property type="entry name" value="AB_hydrolase_1"/>
</dbReference>
<sequence>MREMKPIMGRKIPVGDGLHLHAVEAGEGPLLLMIHGFPGLAWSWRHQMLPFAAAGFRAVAIDSLGYGGSDRPLDPALYASDRMQAYLLALLDHYGADRAVVIGQDFGAQYAWNLAVRAPGRVRALVATIPYDYDLAGRALLGAAERLPPGAPVRPDMASPDHRPSERFAAMAQAHFVHFHYFQTVGPADRELGGALADYLQRSFHALSAAGDLWAWKALPSEGTGYLDALPPAPPLPWPWLSEAEFAAFVARYDHADPARRMIGGLNSYRTADRNWEIGRAWADADVTVPTLMLLGAADPSFAFFPDWEDRLRRRVPGLAGIVAIEGAGHLVQQEKPEAFNAAVLDFLGGLQSDF</sequence>
<accession>A0A975D0B7</accession>
<dbReference type="InterPro" id="IPR029058">
    <property type="entry name" value="AB_hydrolase_fold"/>
</dbReference>
<organism evidence="3 4">
    <name type="scientific">Rhizorhabdus wittichii</name>
    <dbReference type="NCBI Taxonomy" id="160791"/>
    <lineage>
        <taxon>Bacteria</taxon>
        <taxon>Pseudomonadati</taxon>
        <taxon>Pseudomonadota</taxon>
        <taxon>Alphaproteobacteria</taxon>
        <taxon>Sphingomonadales</taxon>
        <taxon>Sphingomonadaceae</taxon>
        <taxon>Rhizorhabdus</taxon>
    </lineage>
</organism>
<dbReference type="PRINTS" id="PR00412">
    <property type="entry name" value="EPOXHYDRLASE"/>
</dbReference>
<evidence type="ECO:0000313" key="4">
    <source>
        <dbReference type="Proteomes" id="UP000664914"/>
    </source>
</evidence>
<keyword evidence="1 3" id="KW-0378">Hydrolase</keyword>
<feature type="domain" description="AB hydrolase-1" evidence="2">
    <location>
        <begin position="29"/>
        <end position="130"/>
    </location>
</feature>